<dbReference type="KEGG" id="gti:FXF46_14520"/>
<protein>
    <submittedName>
        <fullName evidence="2">Uncharacterized protein</fullName>
    </submittedName>
</protein>
<dbReference type="EMBL" id="CP043043">
    <property type="protein sequence ID" value="QEH97725.1"/>
    <property type="molecule type" value="Genomic_DNA"/>
</dbReference>
<name>A0AAP9EVW2_GLUTH</name>
<reference evidence="2 3" key="1">
    <citation type="submission" date="2019-08" db="EMBL/GenBank/DDBJ databases">
        <title>Gluconobacter frateurii HD924 genome.</title>
        <authorList>
            <person name="Liu Y."/>
            <person name="Zhang P."/>
        </authorList>
    </citation>
    <scope>NUCLEOTIDE SEQUENCE [LARGE SCALE GENOMIC DNA]</scope>
    <source>
        <strain evidence="2 3">HD924</strain>
    </source>
</reference>
<proteinExistence type="predicted"/>
<evidence type="ECO:0000313" key="2">
    <source>
        <dbReference type="EMBL" id="QEH97725.1"/>
    </source>
</evidence>
<evidence type="ECO:0000313" key="3">
    <source>
        <dbReference type="Proteomes" id="UP000323560"/>
    </source>
</evidence>
<sequence length="94" mass="9489">MFQYCHDLTDPILRYEQQEEYMYKIIKIGTGISLALALSACWGPGPDGMGRGGHHGHHGGGQGGPGGYSQGGGRGGGPGGNMGGMGNGGPGGRM</sequence>
<dbReference type="AlphaFoldDB" id="A0AAP9EVW2"/>
<organism evidence="2 3">
    <name type="scientific">Gluconobacter thailandicus</name>
    <dbReference type="NCBI Taxonomy" id="257438"/>
    <lineage>
        <taxon>Bacteria</taxon>
        <taxon>Pseudomonadati</taxon>
        <taxon>Pseudomonadota</taxon>
        <taxon>Alphaproteobacteria</taxon>
        <taxon>Acetobacterales</taxon>
        <taxon>Acetobacteraceae</taxon>
        <taxon>Gluconobacter</taxon>
    </lineage>
</organism>
<feature type="region of interest" description="Disordered" evidence="1">
    <location>
        <begin position="47"/>
        <end position="94"/>
    </location>
</feature>
<accession>A0AAP9EVW2</accession>
<dbReference type="Proteomes" id="UP000323560">
    <property type="component" value="Chromosome"/>
</dbReference>
<feature type="compositionally biased region" description="Gly residues" evidence="1">
    <location>
        <begin position="59"/>
        <end position="94"/>
    </location>
</feature>
<evidence type="ECO:0000256" key="1">
    <source>
        <dbReference type="SAM" id="MobiDB-lite"/>
    </source>
</evidence>
<gene>
    <name evidence="2" type="ORF">FXF46_14520</name>
</gene>